<dbReference type="Pfam" id="PF05656">
    <property type="entry name" value="DUF805"/>
    <property type="match status" value="1"/>
</dbReference>
<protein>
    <submittedName>
        <fullName evidence="2">DUF805 domain-containing protein</fullName>
    </submittedName>
</protein>
<keyword evidence="1" id="KW-0812">Transmembrane</keyword>
<organism evidence="2 3">
    <name type="scientific">Deefgea chitinilytica</name>
    <dbReference type="NCBI Taxonomy" id="570276"/>
    <lineage>
        <taxon>Bacteria</taxon>
        <taxon>Pseudomonadati</taxon>
        <taxon>Pseudomonadota</taxon>
        <taxon>Betaproteobacteria</taxon>
        <taxon>Neisseriales</taxon>
        <taxon>Chitinibacteraceae</taxon>
        <taxon>Deefgea</taxon>
    </lineage>
</organism>
<dbReference type="InterPro" id="IPR008523">
    <property type="entry name" value="DUF805"/>
</dbReference>
<dbReference type="PANTHER" id="PTHR34980:SF2">
    <property type="entry name" value="INNER MEMBRANE PROTEIN YHAH-RELATED"/>
    <property type="match status" value="1"/>
</dbReference>
<dbReference type="EMBL" id="WOFE01000001">
    <property type="protein sequence ID" value="MBM5570478.1"/>
    <property type="molecule type" value="Genomic_DNA"/>
</dbReference>
<keyword evidence="1" id="KW-0472">Membrane</keyword>
<evidence type="ECO:0000313" key="2">
    <source>
        <dbReference type="EMBL" id="MBM5570478.1"/>
    </source>
</evidence>
<keyword evidence="3" id="KW-1185">Reference proteome</keyword>
<proteinExistence type="predicted"/>
<feature type="transmembrane region" description="Helical" evidence="1">
    <location>
        <begin position="74"/>
        <end position="95"/>
    </location>
</feature>
<feature type="transmembrane region" description="Helical" evidence="1">
    <location>
        <begin position="26"/>
        <end position="43"/>
    </location>
</feature>
<dbReference type="Proteomes" id="UP001195660">
    <property type="component" value="Unassembled WGS sequence"/>
</dbReference>
<accession>A0ABS2C8K3</accession>
<sequence length="108" mass="12280">MKFEESIKICFSKYADFKGRATRPEFWWFVLFTTLASLALSMVSETASALFSIATLLPSLAVGARRLHDTNRSGWWQLIGIVPLIGWIILIIWMAQEGNGPNRFDNEL</sequence>
<feature type="transmembrane region" description="Helical" evidence="1">
    <location>
        <begin position="49"/>
        <end position="67"/>
    </location>
</feature>
<evidence type="ECO:0000313" key="3">
    <source>
        <dbReference type="Proteomes" id="UP001195660"/>
    </source>
</evidence>
<name>A0ABS2C8K3_9NEIS</name>
<gene>
    <name evidence="2" type="ORF">GM173_02670</name>
</gene>
<keyword evidence="1" id="KW-1133">Transmembrane helix</keyword>
<dbReference type="PANTHER" id="PTHR34980">
    <property type="entry name" value="INNER MEMBRANE PROTEIN-RELATED-RELATED"/>
    <property type="match status" value="1"/>
</dbReference>
<evidence type="ECO:0000256" key="1">
    <source>
        <dbReference type="SAM" id="Phobius"/>
    </source>
</evidence>
<reference evidence="2 3" key="1">
    <citation type="submission" date="2019-11" db="EMBL/GenBank/DDBJ databases">
        <title>Novel Deefgea species.</title>
        <authorList>
            <person name="Han J.-H."/>
        </authorList>
    </citation>
    <scope>NUCLEOTIDE SEQUENCE [LARGE SCALE GENOMIC DNA]</scope>
    <source>
        <strain evidence="2 3">LMG 24817</strain>
    </source>
</reference>
<dbReference type="RefSeq" id="WP_203569775.1">
    <property type="nucleotide sequence ID" value="NZ_WOFE01000001.1"/>
</dbReference>
<comment type="caution">
    <text evidence="2">The sequence shown here is derived from an EMBL/GenBank/DDBJ whole genome shotgun (WGS) entry which is preliminary data.</text>
</comment>